<evidence type="ECO:0000256" key="5">
    <source>
        <dbReference type="ARBA" id="ARBA00022547"/>
    </source>
</evidence>
<evidence type="ECO:0000256" key="12">
    <source>
        <dbReference type="RuleBase" id="RU003661"/>
    </source>
</evidence>
<comment type="subunit">
    <text evidence="3">F-type ATPases have 2 components, CF(1) - the catalytic core - and CF(0) - the membrane proton channel.</text>
</comment>
<comment type="similarity">
    <text evidence="2 12">Belongs to the ATPase protein 8 family.</text>
</comment>
<dbReference type="GO" id="GO:0015078">
    <property type="term" value="F:proton transmembrane transporter activity"/>
    <property type="evidence" value="ECO:0007669"/>
    <property type="project" value="InterPro"/>
</dbReference>
<evidence type="ECO:0000313" key="14">
    <source>
        <dbReference type="EMBL" id="ANJ70701.1"/>
    </source>
</evidence>
<keyword evidence="9 12" id="KW-0406">Ion transport</keyword>
<dbReference type="GO" id="GO:0045259">
    <property type="term" value="C:proton-transporting ATP synthase complex"/>
    <property type="evidence" value="ECO:0007669"/>
    <property type="project" value="UniProtKB-KW"/>
</dbReference>
<keyword evidence="4 12" id="KW-0813">Transport</keyword>
<name>A0A191ZS40_9CUCU</name>
<evidence type="ECO:0000256" key="3">
    <source>
        <dbReference type="ARBA" id="ARBA00011291"/>
    </source>
</evidence>
<evidence type="ECO:0000256" key="9">
    <source>
        <dbReference type="ARBA" id="ARBA00023065"/>
    </source>
</evidence>
<geneLocation type="mitochondrion" evidence="14"/>
<dbReference type="GO" id="GO:0031966">
    <property type="term" value="C:mitochondrial membrane"/>
    <property type="evidence" value="ECO:0007669"/>
    <property type="project" value="UniProtKB-SubCell"/>
</dbReference>
<protein>
    <recommendedName>
        <fullName evidence="12">ATP synthase complex subunit 8</fullName>
    </recommendedName>
</protein>
<proteinExistence type="inferred from homology"/>
<keyword evidence="11 13" id="KW-0472">Membrane</keyword>
<dbReference type="EMBL" id="KT876915">
    <property type="protein sequence ID" value="ANJ70701.1"/>
    <property type="molecule type" value="Genomic_DNA"/>
</dbReference>
<dbReference type="AlphaFoldDB" id="A0A191ZS40"/>
<keyword evidence="5 12" id="KW-0138">CF(0)</keyword>
<dbReference type="GO" id="GO:0015986">
    <property type="term" value="P:proton motive force-driven ATP synthesis"/>
    <property type="evidence" value="ECO:0007669"/>
    <property type="project" value="InterPro"/>
</dbReference>
<evidence type="ECO:0000256" key="4">
    <source>
        <dbReference type="ARBA" id="ARBA00022448"/>
    </source>
</evidence>
<accession>A0A191ZS40</accession>
<evidence type="ECO:0000256" key="6">
    <source>
        <dbReference type="ARBA" id="ARBA00022692"/>
    </source>
</evidence>
<evidence type="ECO:0000256" key="1">
    <source>
        <dbReference type="ARBA" id="ARBA00004304"/>
    </source>
</evidence>
<evidence type="ECO:0000256" key="2">
    <source>
        <dbReference type="ARBA" id="ARBA00008892"/>
    </source>
</evidence>
<dbReference type="InterPro" id="IPR001421">
    <property type="entry name" value="ATP8_metazoa"/>
</dbReference>
<evidence type="ECO:0000256" key="10">
    <source>
        <dbReference type="ARBA" id="ARBA00023128"/>
    </source>
</evidence>
<organism evidence="14">
    <name type="scientific">Uloma sp. BMNH 1425257</name>
    <dbReference type="NCBI Taxonomy" id="1859511"/>
    <lineage>
        <taxon>Eukaryota</taxon>
        <taxon>Metazoa</taxon>
        <taxon>Ecdysozoa</taxon>
        <taxon>Arthropoda</taxon>
        <taxon>Hexapoda</taxon>
        <taxon>Insecta</taxon>
        <taxon>Pterygota</taxon>
        <taxon>Neoptera</taxon>
        <taxon>Endopterygota</taxon>
        <taxon>Coleoptera</taxon>
        <taxon>Polyphaga</taxon>
        <taxon>Cucujiformia</taxon>
        <taxon>Tenebrionidae</taxon>
        <taxon>Uloma</taxon>
    </lineage>
</organism>
<keyword evidence="8 13" id="KW-1133">Transmembrane helix</keyword>
<evidence type="ECO:0000256" key="13">
    <source>
        <dbReference type="SAM" id="Phobius"/>
    </source>
</evidence>
<keyword evidence="6 12" id="KW-0812">Transmembrane</keyword>
<evidence type="ECO:0000256" key="8">
    <source>
        <dbReference type="ARBA" id="ARBA00022989"/>
    </source>
</evidence>
<evidence type="ECO:0000256" key="11">
    <source>
        <dbReference type="ARBA" id="ARBA00023136"/>
    </source>
</evidence>
<comment type="subcellular location">
    <subcellularLocation>
        <location evidence="1 12">Mitochondrion membrane</location>
        <topology evidence="1 12">Single-pass membrane protein</topology>
    </subcellularLocation>
</comment>
<dbReference type="Pfam" id="PF00895">
    <property type="entry name" value="ATP-synt_8"/>
    <property type="match status" value="1"/>
</dbReference>
<gene>
    <name evidence="14" type="primary">atp8</name>
</gene>
<keyword evidence="10 12" id="KW-0496">Mitochondrion</keyword>
<feature type="transmembrane region" description="Helical" evidence="13">
    <location>
        <begin position="12"/>
        <end position="36"/>
    </location>
</feature>
<evidence type="ECO:0000256" key="7">
    <source>
        <dbReference type="ARBA" id="ARBA00022781"/>
    </source>
</evidence>
<reference evidence="14" key="1">
    <citation type="journal article" date="2016" name="Mol. Ecol. Resour.">
        <title>Lessons from genome skimming of arthropod-preserving ethanol.</title>
        <authorList>
            <person name="Linard B."/>
            <person name="Arribas P."/>
            <person name="Andujar C."/>
            <person name="Crampton-Platt A."/>
            <person name="Vogler A.P."/>
        </authorList>
    </citation>
    <scope>NUCLEOTIDE SEQUENCE</scope>
</reference>
<sequence>MPQMAPLSWLTLMILFSMILISFNMINFYTFSYSVLEKKISIKEKKTNWKW</sequence>
<keyword evidence="7 12" id="KW-0375">Hydrogen ion transport</keyword>